<dbReference type="CDD" id="cd13867">
    <property type="entry name" value="CuRO_2_CueO_FtsP"/>
    <property type="match status" value="1"/>
</dbReference>
<feature type="chain" id="PRO_5012845495" description="Cell division protein FtsP" evidence="6">
    <location>
        <begin position="28"/>
        <end position="468"/>
    </location>
</feature>
<dbReference type="AlphaFoldDB" id="A0A1W1V5U0"/>
<dbReference type="InterPro" id="IPR006311">
    <property type="entry name" value="TAT_signal"/>
</dbReference>
<dbReference type="SUPFAM" id="SSF49503">
    <property type="entry name" value="Cupredoxins"/>
    <property type="match status" value="3"/>
</dbReference>
<accession>A0A1W1V5U0</accession>
<dbReference type="HAMAP" id="MF_00915">
    <property type="entry name" value="FtsP"/>
    <property type="match status" value="1"/>
</dbReference>
<proteinExistence type="inferred from homology"/>
<name>A0A1W1V5U0_9PAST</name>
<dbReference type="InterPro" id="IPR008972">
    <property type="entry name" value="Cupredoxin"/>
</dbReference>
<dbReference type="PANTHER" id="PTHR48267">
    <property type="entry name" value="CUPREDOXIN SUPERFAMILY PROTEIN"/>
    <property type="match status" value="1"/>
</dbReference>
<dbReference type="STRING" id="1122938.SAMN05660772_01203"/>
<evidence type="ECO:0000256" key="3">
    <source>
        <dbReference type="ARBA" id="ARBA00022764"/>
    </source>
</evidence>
<dbReference type="EMBL" id="FWWV01000046">
    <property type="protein sequence ID" value="SMB88411.1"/>
    <property type="molecule type" value="Genomic_DNA"/>
</dbReference>
<evidence type="ECO:0000259" key="7">
    <source>
        <dbReference type="Pfam" id="PF07732"/>
    </source>
</evidence>
<dbReference type="GO" id="GO:0043093">
    <property type="term" value="P:FtsZ-dependent cytokinesis"/>
    <property type="evidence" value="ECO:0007669"/>
    <property type="project" value="UniProtKB-UniRule"/>
</dbReference>
<evidence type="ECO:0000256" key="6">
    <source>
        <dbReference type="SAM" id="SignalP"/>
    </source>
</evidence>
<feature type="domain" description="Plastocyanin-like" evidence="7">
    <location>
        <begin position="55"/>
        <end position="168"/>
    </location>
</feature>
<comment type="function">
    <text evidence="5">Cell division protein that is required for growth during stress conditions. May be involved in protecting or stabilizing the divisomal assembly under conditions of stress.</text>
</comment>
<protein>
    <recommendedName>
        <fullName evidence="5">Cell division protein FtsP</fullName>
    </recommendedName>
</protein>
<dbReference type="InterPro" id="IPR045087">
    <property type="entry name" value="Cu-oxidase_fam"/>
</dbReference>
<evidence type="ECO:0000256" key="4">
    <source>
        <dbReference type="ARBA" id="ARBA00023306"/>
    </source>
</evidence>
<evidence type="ECO:0000256" key="2">
    <source>
        <dbReference type="ARBA" id="ARBA00022729"/>
    </source>
</evidence>
<dbReference type="InterPro" id="IPR026589">
    <property type="entry name" value="FtsP"/>
</dbReference>
<organism evidence="8 9">
    <name type="scientific">Pasteurella testudinis DSM 23072</name>
    <dbReference type="NCBI Taxonomy" id="1122938"/>
    <lineage>
        <taxon>Bacteria</taxon>
        <taxon>Pseudomonadati</taxon>
        <taxon>Pseudomonadota</taxon>
        <taxon>Gammaproteobacteria</taxon>
        <taxon>Pasteurellales</taxon>
        <taxon>Pasteurellaceae</taxon>
        <taxon>Pasteurella</taxon>
    </lineage>
</organism>
<reference evidence="9" key="1">
    <citation type="submission" date="2017-04" db="EMBL/GenBank/DDBJ databases">
        <authorList>
            <person name="Varghese N."/>
            <person name="Submissions S."/>
        </authorList>
    </citation>
    <scope>NUCLEOTIDE SEQUENCE [LARGE SCALE GENOMIC DNA]</scope>
    <source>
        <strain evidence="9">DSM 23072</strain>
    </source>
</reference>
<comment type="subcellular location">
    <subcellularLocation>
        <location evidence="5">Periplasm</location>
    </subcellularLocation>
    <text evidence="5">Localizes to the division septum.</text>
</comment>
<feature type="signal peptide" evidence="6">
    <location>
        <begin position="1"/>
        <end position="27"/>
    </location>
</feature>
<keyword evidence="3 5" id="KW-0574">Periplasm</keyword>
<dbReference type="PANTHER" id="PTHR48267:SF1">
    <property type="entry name" value="BILIRUBIN OXIDASE"/>
    <property type="match status" value="1"/>
</dbReference>
<gene>
    <name evidence="5" type="primary">ftsP</name>
    <name evidence="8" type="ORF">SAMN05660772_01203</name>
</gene>
<dbReference type="InterPro" id="IPR011707">
    <property type="entry name" value="Cu-oxidase-like_N"/>
</dbReference>
<evidence type="ECO:0000313" key="9">
    <source>
        <dbReference type="Proteomes" id="UP000192408"/>
    </source>
</evidence>
<keyword evidence="9" id="KW-1185">Reference proteome</keyword>
<keyword evidence="4 5" id="KW-0131">Cell cycle</keyword>
<comment type="similarity">
    <text evidence="5">Belongs to the FtsP family.</text>
</comment>
<dbReference type="PROSITE" id="PS51318">
    <property type="entry name" value="TAT"/>
    <property type="match status" value="1"/>
</dbReference>
<dbReference type="GO" id="GO:0032153">
    <property type="term" value="C:cell division site"/>
    <property type="evidence" value="ECO:0007669"/>
    <property type="project" value="UniProtKB-UniRule"/>
</dbReference>
<evidence type="ECO:0000256" key="1">
    <source>
        <dbReference type="ARBA" id="ARBA00022618"/>
    </source>
</evidence>
<sequence length="468" mass="52093">MKSGLSRRALLKTATALGASAVLPAVASASSKQALHIPPVLDVGRGRPVLLSMSSSKRIFDGNKKVEAWGFNGLYLGPTIRCKQGDFVRLNYRNQLPQSISIGLQGLQVSGELYGGIGRQFQPSTSWAPIVPITQPAATCWYHADTLAHSAYQVYRGLVGMWWIDDTESRKAKLPNKYGINDIPLILQDLSLNNQGEQLFNLNQSQFLGNRLFVNGGEAPYLNVARGWVRLRILNASVSRSYQLNFDDGRSMLVLAGSLGFLPQLREVRSVFVPPGERIEILVDLNEGGNVSLISGEKRGLFDKMTSWFADDDELRDNTVLELRPDGLNSVFNQQPDFQRQEQLSRQVEIAQQRDFLIDVDNALINQQKFDPRRVDVNARLGSYERWNLTASAPIGFSVQGAKFMLESFNGQQVDASQLSWRDTVWINGNISILVKFEHTSSNNYPFTFGSSDLMLADKGCMGMLVVQ</sequence>
<dbReference type="Proteomes" id="UP000192408">
    <property type="component" value="Unassembled WGS sequence"/>
</dbReference>
<keyword evidence="2 6" id="KW-0732">Signal</keyword>
<evidence type="ECO:0000313" key="8">
    <source>
        <dbReference type="EMBL" id="SMB88411.1"/>
    </source>
</evidence>
<evidence type="ECO:0000256" key="5">
    <source>
        <dbReference type="HAMAP-Rule" id="MF_00915"/>
    </source>
</evidence>
<dbReference type="Pfam" id="PF07732">
    <property type="entry name" value="Cu-oxidase_3"/>
    <property type="match status" value="1"/>
</dbReference>
<dbReference type="Gene3D" id="2.60.40.420">
    <property type="entry name" value="Cupredoxins - blue copper proteins"/>
    <property type="match status" value="3"/>
</dbReference>
<dbReference type="GO" id="GO:0005507">
    <property type="term" value="F:copper ion binding"/>
    <property type="evidence" value="ECO:0007669"/>
    <property type="project" value="InterPro"/>
</dbReference>
<dbReference type="GO" id="GO:0030288">
    <property type="term" value="C:outer membrane-bounded periplasmic space"/>
    <property type="evidence" value="ECO:0007669"/>
    <property type="project" value="UniProtKB-UniRule"/>
</dbReference>
<keyword evidence="1 5" id="KW-0132">Cell division</keyword>